<keyword evidence="8 16" id="KW-0732">Signal</keyword>
<dbReference type="OrthoDB" id="3626597at2759"/>
<evidence type="ECO:0000256" key="10">
    <source>
        <dbReference type="ARBA" id="ARBA00022833"/>
    </source>
</evidence>
<keyword evidence="14" id="KW-1015">Disulfide bond</keyword>
<dbReference type="InterPro" id="IPR036990">
    <property type="entry name" value="M14A-like_propep"/>
</dbReference>
<evidence type="ECO:0000256" key="14">
    <source>
        <dbReference type="ARBA" id="ARBA00023157"/>
    </source>
</evidence>
<dbReference type="STRING" id="112498.A0A2D3VSR1"/>
<dbReference type="Gene3D" id="3.40.630.10">
    <property type="entry name" value="Zn peptidases"/>
    <property type="match status" value="1"/>
</dbReference>
<keyword evidence="5" id="KW-0964">Secreted</keyword>
<keyword evidence="10" id="KW-0862">Zinc</keyword>
<dbReference type="RefSeq" id="XP_023632411.1">
    <property type="nucleotide sequence ID" value="XM_023776643.1"/>
</dbReference>
<dbReference type="GO" id="GO:0005576">
    <property type="term" value="C:extracellular region"/>
    <property type="evidence" value="ECO:0007669"/>
    <property type="project" value="UniProtKB-SubCell"/>
</dbReference>
<keyword evidence="19" id="KW-1185">Reference proteome</keyword>
<evidence type="ECO:0000256" key="6">
    <source>
        <dbReference type="ARBA" id="ARBA00022670"/>
    </source>
</evidence>
<comment type="similarity">
    <text evidence="4 15">Belongs to the peptidase M14 family.</text>
</comment>
<evidence type="ECO:0000256" key="16">
    <source>
        <dbReference type="SAM" id="SignalP"/>
    </source>
</evidence>
<evidence type="ECO:0000256" key="13">
    <source>
        <dbReference type="ARBA" id="ARBA00023145"/>
    </source>
</evidence>
<keyword evidence="13" id="KW-0865">Zymogen</keyword>
<comment type="function">
    <text evidence="2">Extracellular metalloprotease that contributes to pathogenicity.</text>
</comment>
<sequence>MLSFGLLSLAPLAFAAVLSREEAISYDGYKVYHVNTHGDSDAILSALSALPYDQWNDRLQDHIDISVARENVPAFEALALNYTVMHEDLGADIAAEAQSVPYESVTRRQSGPSNTYFNSYHPYSEHITFWRDLSASFPANSERFVAGRSYENREMFGYKLFGRDTGSTKEAIIWHSTVHAREWITTMTVEYLAYEMVRGYKANDATFRIWLDTYDFYILPFANPDGFVFSQTTNRMWRKQRSPDRGLLGQLCIGTDVNRNWPYQWTGDPNGASTNPCAETFKGRAAGDTPENKALVNHTMTVASKQPIAQYIDFHSYGQYLLTPYGYTPSQPANGPAQVSLAEKAAAAIKAVYGTEFTTGPSGSTLYPTTGSSCDYVTDVAKGEYAYVFELRDKGMNGFVLPPAQILPTGQEILAGVKVLIAGI</sequence>
<evidence type="ECO:0000313" key="19">
    <source>
        <dbReference type="Proteomes" id="UP000225277"/>
    </source>
</evidence>
<comment type="cofactor">
    <cofactor evidence="1">
        <name>Zn(2+)</name>
        <dbReference type="ChEBI" id="CHEBI:29105"/>
    </cofactor>
</comment>
<reference evidence="18 19" key="1">
    <citation type="submission" date="2016-03" db="EMBL/GenBank/DDBJ databases">
        <authorList>
            <person name="Ploux O."/>
        </authorList>
    </citation>
    <scope>NUCLEOTIDE SEQUENCE [LARGE SCALE GENOMIC DNA]</scope>
    <source>
        <strain evidence="18 19">URUG2</strain>
    </source>
</reference>
<comment type="subcellular location">
    <subcellularLocation>
        <location evidence="3">Secreted</location>
    </subcellularLocation>
</comment>
<evidence type="ECO:0000259" key="17">
    <source>
        <dbReference type="PROSITE" id="PS52035"/>
    </source>
</evidence>
<keyword evidence="11" id="KW-0843">Virulence</keyword>
<evidence type="ECO:0000256" key="2">
    <source>
        <dbReference type="ARBA" id="ARBA00003091"/>
    </source>
</evidence>
<dbReference type="PRINTS" id="PR00765">
    <property type="entry name" value="CRBOXYPTASEA"/>
</dbReference>
<protein>
    <submittedName>
        <fullName evidence="18">Related to carboxypeptidase</fullName>
    </submittedName>
</protein>
<dbReference type="GeneID" id="35606440"/>
<dbReference type="GO" id="GO:0008270">
    <property type="term" value="F:zinc ion binding"/>
    <property type="evidence" value="ECO:0007669"/>
    <property type="project" value="InterPro"/>
</dbReference>
<dbReference type="GO" id="GO:0004181">
    <property type="term" value="F:metallocarboxypeptidase activity"/>
    <property type="evidence" value="ECO:0007669"/>
    <property type="project" value="InterPro"/>
</dbReference>
<evidence type="ECO:0000256" key="15">
    <source>
        <dbReference type="PROSITE-ProRule" id="PRU01379"/>
    </source>
</evidence>
<gene>
    <name evidence="18" type="ORF">RCC_11422</name>
</gene>
<evidence type="ECO:0000256" key="3">
    <source>
        <dbReference type="ARBA" id="ARBA00004613"/>
    </source>
</evidence>
<dbReference type="PANTHER" id="PTHR11705">
    <property type="entry name" value="PROTEASE FAMILY M14 CARBOXYPEPTIDASE A,B"/>
    <property type="match status" value="1"/>
</dbReference>
<keyword evidence="12" id="KW-0482">Metalloprotease</keyword>
<dbReference type="PANTHER" id="PTHR11705:SF143">
    <property type="entry name" value="SLL0236 PROTEIN"/>
    <property type="match status" value="1"/>
</dbReference>
<dbReference type="SUPFAM" id="SSF53187">
    <property type="entry name" value="Zn-dependent exopeptidases"/>
    <property type="match status" value="1"/>
</dbReference>
<feature type="chain" id="PRO_5013830870" evidence="16">
    <location>
        <begin position="16"/>
        <end position="424"/>
    </location>
</feature>
<feature type="domain" description="Peptidase M14" evidence="17">
    <location>
        <begin position="119"/>
        <end position="424"/>
    </location>
</feature>
<accession>A0A2D3VSR1</accession>
<keyword evidence="7" id="KW-0479">Metal-binding</keyword>
<name>A0A2D3VSR1_9PEZI</name>
<evidence type="ECO:0000256" key="4">
    <source>
        <dbReference type="ARBA" id="ARBA00005988"/>
    </source>
</evidence>
<dbReference type="FunFam" id="3.40.630.10:FF:000165">
    <property type="entry name" value="Glucan 1,4-alpha-glucosidase, putative"/>
    <property type="match status" value="1"/>
</dbReference>
<dbReference type="SUPFAM" id="SSF54897">
    <property type="entry name" value="Protease propeptides/inhibitors"/>
    <property type="match status" value="1"/>
</dbReference>
<evidence type="ECO:0000256" key="8">
    <source>
        <dbReference type="ARBA" id="ARBA00022729"/>
    </source>
</evidence>
<evidence type="ECO:0000256" key="7">
    <source>
        <dbReference type="ARBA" id="ARBA00022723"/>
    </source>
</evidence>
<dbReference type="Pfam" id="PF00246">
    <property type="entry name" value="Peptidase_M14"/>
    <property type="match status" value="1"/>
</dbReference>
<evidence type="ECO:0000256" key="9">
    <source>
        <dbReference type="ARBA" id="ARBA00022801"/>
    </source>
</evidence>
<keyword evidence="18" id="KW-0121">Carboxypeptidase</keyword>
<proteinExistence type="inferred from homology"/>
<evidence type="ECO:0000256" key="12">
    <source>
        <dbReference type="ARBA" id="ARBA00023049"/>
    </source>
</evidence>
<organism evidence="18 19">
    <name type="scientific">Ramularia collo-cygni</name>
    <dbReference type="NCBI Taxonomy" id="112498"/>
    <lineage>
        <taxon>Eukaryota</taxon>
        <taxon>Fungi</taxon>
        <taxon>Dikarya</taxon>
        <taxon>Ascomycota</taxon>
        <taxon>Pezizomycotina</taxon>
        <taxon>Dothideomycetes</taxon>
        <taxon>Dothideomycetidae</taxon>
        <taxon>Mycosphaerellales</taxon>
        <taxon>Mycosphaerellaceae</taxon>
        <taxon>Ramularia</taxon>
    </lineage>
</organism>
<dbReference type="Gene3D" id="3.30.70.340">
    <property type="entry name" value="Metallocarboxypeptidase-like"/>
    <property type="match status" value="1"/>
</dbReference>
<dbReference type="AlphaFoldDB" id="A0A2D3VSR1"/>
<dbReference type="EMBL" id="FJUY01000030">
    <property type="protein sequence ID" value="CZT25753.1"/>
    <property type="molecule type" value="Genomic_DNA"/>
</dbReference>
<evidence type="ECO:0000256" key="11">
    <source>
        <dbReference type="ARBA" id="ARBA00023026"/>
    </source>
</evidence>
<keyword evidence="6" id="KW-0645">Protease</keyword>
<dbReference type="GO" id="GO:0006508">
    <property type="term" value="P:proteolysis"/>
    <property type="evidence" value="ECO:0007669"/>
    <property type="project" value="UniProtKB-KW"/>
</dbReference>
<evidence type="ECO:0000256" key="5">
    <source>
        <dbReference type="ARBA" id="ARBA00022525"/>
    </source>
</evidence>
<dbReference type="SMART" id="SM00631">
    <property type="entry name" value="Zn_pept"/>
    <property type="match status" value="1"/>
</dbReference>
<evidence type="ECO:0000313" key="18">
    <source>
        <dbReference type="EMBL" id="CZT25753.1"/>
    </source>
</evidence>
<dbReference type="CDD" id="cd03860">
    <property type="entry name" value="M14_CP_A-B_like"/>
    <property type="match status" value="1"/>
</dbReference>
<feature type="signal peptide" evidence="16">
    <location>
        <begin position="1"/>
        <end position="15"/>
    </location>
</feature>
<keyword evidence="9" id="KW-0378">Hydrolase</keyword>
<dbReference type="PROSITE" id="PS52035">
    <property type="entry name" value="PEPTIDASE_M14"/>
    <property type="match status" value="1"/>
</dbReference>
<feature type="active site" description="Proton donor/acceptor" evidence="15">
    <location>
        <position position="390"/>
    </location>
</feature>
<evidence type="ECO:0000256" key="1">
    <source>
        <dbReference type="ARBA" id="ARBA00001947"/>
    </source>
</evidence>
<dbReference type="Proteomes" id="UP000225277">
    <property type="component" value="Unassembled WGS sequence"/>
</dbReference>
<dbReference type="InterPro" id="IPR000834">
    <property type="entry name" value="Peptidase_M14"/>
</dbReference>